<comment type="subcellular location">
    <subcellularLocation>
        <location evidence="1">Cell envelope</location>
    </subcellularLocation>
</comment>
<comment type="similarity">
    <text evidence="2 4">Belongs to the bacterial solute-binding protein 3 family.</text>
</comment>
<evidence type="ECO:0000256" key="4">
    <source>
        <dbReference type="RuleBase" id="RU003744"/>
    </source>
</evidence>
<reference evidence="7 8" key="1">
    <citation type="submission" date="2023-07" db="EMBL/GenBank/DDBJ databases">
        <title>Genomic Encyclopedia of Type Strains, Phase IV (KMG-IV): sequencing the most valuable type-strain genomes for metagenomic binning, comparative biology and taxonomic classification.</title>
        <authorList>
            <person name="Goeker M."/>
        </authorList>
    </citation>
    <scope>NUCLEOTIDE SEQUENCE [LARGE SCALE GENOMIC DNA]</scope>
    <source>
        <strain evidence="7 8">DSM 19619</strain>
    </source>
</reference>
<dbReference type="InterPro" id="IPR001638">
    <property type="entry name" value="Solute-binding_3/MltF_N"/>
</dbReference>
<dbReference type="SUPFAM" id="SSF53850">
    <property type="entry name" value="Periplasmic binding protein-like II"/>
    <property type="match status" value="1"/>
</dbReference>
<keyword evidence="3 5" id="KW-0732">Signal</keyword>
<dbReference type="PROSITE" id="PS01039">
    <property type="entry name" value="SBP_BACTERIAL_3"/>
    <property type="match status" value="1"/>
</dbReference>
<dbReference type="Proteomes" id="UP001242480">
    <property type="component" value="Unassembled WGS sequence"/>
</dbReference>
<protein>
    <submittedName>
        <fullName evidence="7">Polar amino acid transport system substrate-binding protein</fullName>
    </submittedName>
</protein>
<dbReference type="PANTHER" id="PTHR35936">
    <property type="entry name" value="MEMBRANE-BOUND LYTIC MUREIN TRANSGLYCOSYLASE F"/>
    <property type="match status" value="1"/>
</dbReference>
<sequence length="262" mass="27740">MGIFNRTTLAAAAILIGAAFGPATAASLKFSVAAEPYPPFASKNAAGVWEGFEVDLAKAICKAGSMDCEIVETAWDGIIPALLAKKIDVIFASMSITDERSKTIAFSIPYYNTPPAWIADKSTQLTLTPEGLKGKTIGVQIGTIHLDYANKYYGAGSTVKTYQTQDEANSDLAAGRIDVALADSAALDAFLDSDAGKCCETKGYADKNDPIFGTGVGAGLRKEDTELKAKIDAAIAAVYKSGEYETIEKKYFKYDIGTPPKS</sequence>
<evidence type="ECO:0000256" key="5">
    <source>
        <dbReference type="SAM" id="SignalP"/>
    </source>
</evidence>
<evidence type="ECO:0000256" key="3">
    <source>
        <dbReference type="ARBA" id="ARBA00022729"/>
    </source>
</evidence>
<feature type="signal peptide" evidence="5">
    <location>
        <begin position="1"/>
        <end position="25"/>
    </location>
</feature>
<evidence type="ECO:0000313" key="8">
    <source>
        <dbReference type="Proteomes" id="UP001242480"/>
    </source>
</evidence>
<feature type="domain" description="Solute-binding protein family 3/N-terminal" evidence="6">
    <location>
        <begin position="29"/>
        <end position="255"/>
    </location>
</feature>
<dbReference type="EMBL" id="JAUSVX010000003">
    <property type="protein sequence ID" value="MDQ0469009.1"/>
    <property type="molecule type" value="Genomic_DNA"/>
</dbReference>
<feature type="chain" id="PRO_5047374976" evidence="5">
    <location>
        <begin position="26"/>
        <end position="262"/>
    </location>
</feature>
<dbReference type="PANTHER" id="PTHR35936:SF17">
    <property type="entry name" value="ARGININE-BINDING EXTRACELLULAR PROTEIN ARTP"/>
    <property type="match status" value="1"/>
</dbReference>
<dbReference type="Gene3D" id="3.40.190.10">
    <property type="entry name" value="Periplasmic binding protein-like II"/>
    <property type="match status" value="2"/>
</dbReference>
<dbReference type="RefSeq" id="WP_307271077.1">
    <property type="nucleotide sequence ID" value="NZ_JAUSVX010000003.1"/>
</dbReference>
<keyword evidence="8" id="KW-1185">Reference proteome</keyword>
<dbReference type="Pfam" id="PF00497">
    <property type="entry name" value="SBP_bac_3"/>
    <property type="match status" value="1"/>
</dbReference>
<dbReference type="SMART" id="SM00062">
    <property type="entry name" value="PBPb"/>
    <property type="match status" value="1"/>
</dbReference>
<gene>
    <name evidence="7" type="ORF">QO011_002020</name>
</gene>
<name>A0ABU0J445_9HYPH</name>
<evidence type="ECO:0000259" key="6">
    <source>
        <dbReference type="SMART" id="SM00062"/>
    </source>
</evidence>
<proteinExistence type="inferred from homology"/>
<dbReference type="InterPro" id="IPR018313">
    <property type="entry name" value="SBP_3_CS"/>
</dbReference>
<organism evidence="7 8">
    <name type="scientific">Labrys wisconsinensis</name>
    <dbReference type="NCBI Taxonomy" id="425677"/>
    <lineage>
        <taxon>Bacteria</taxon>
        <taxon>Pseudomonadati</taxon>
        <taxon>Pseudomonadota</taxon>
        <taxon>Alphaproteobacteria</taxon>
        <taxon>Hyphomicrobiales</taxon>
        <taxon>Xanthobacteraceae</taxon>
        <taxon>Labrys</taxon>
    </lineage>
</organism>
<evidence type="ECO:0000256" key="1">
    <source>
        <dbReference type="ARBA" id="ARBA00004196"/>
    </source>
</evidence>
<accession>A0ABU0J445</accession>
<evidence type="ECO:0000313" key="7">
    <source>
        <dbReference type="EMBL" id="MDQ0469009.1"/>
    </source>
</evidence>
<comment type="caution">
    <text evidence="7">The sequence shown here is derived from an EMBL/GenBank/DDBJ whole genome shotgun (WGS) entry which is preliminary data.</text>
</comment>
<evidence type="ECO:0000256" key="2">
    <source>
        <dbReference type="ARBA" id="ARBA00010333"/>
    </source>
</evidence>